<protein>
    <recommendedName>
        <fullName evidence="8">4-hydroxyphenylacetate 3-hydroxylase</fullName>
    </recommendedName>
</protein>
<keyword evidence="1" id="KW-0285">Flavoprotein</keyword>
<evidence type="ECO:0000256" key="2">
    <source>
        <dbReference type="ARBA" id="ARBA00022827"/>
    </source>
</evidence>
<feature type="domain" description="HpaB/PvcC/4-BUDH N-terminal" evidence="5">
    <location>
        <begin position="2"/>
        <end position="127"/>
    </location>
</feature>
<dbReference type="Gene3D" id="2.40.110.10">
    <property type="entry name" value="Butyryl-CoA Dehydrogenase, subunit A, domain 2"/>
    <property type="match status" value="1"/>
</dbReference>
<evidence type="ECO:0000256" key="3">
    <source>
        <dbReference type="ARBA" id="ARBA00023002"/>
    </source>
</evidence>
<dbReference type="InterPro" id="IPR036250">
    <property type="entry name" value="AcylCo_DH-like_C"/>
</dbReference>
<dbReference type="InterPro" id="IPR009100">
    <property type="entry name" value="AcylCoA_DH/oxidase_NM_dom_sf"/>
</dbReference>
<keyword evidence="7" id="KW-1185">Reference proteome</keyword>
<evidence type="ECO:0000256" key="1">
    <source>
        <dbReference type="ARBA" id="ARBA00022630"/>
    </source>
</evidence>
<dbReference type="InterPro" id="IPR024674">
    <property type="entry name" value="HpaB/PvcC/4-BUDH_N"/>
</dbReference>
<feature type="domain" description="HpaB/PvcC/4-BUDH C-terminal" evidence="4">
    <location>
        <begin position="137"/>
        <end position="332"/>
    </location>
</feature>
<keyword evidence="3" id="KW-0560">Oxidoreductase</keyword>
<reference evidence="6 7" key="1">
    <citation type="journal article" date="2014" name="Nature">
        <title>An environmental bacterial taxon with a large and distinct metabolic repertoire.</title>
        <authorList>
            <person name="Wilson M.C."/>
            <person name="Mori T."/>
            <person name="Ruckert C."/>
            <person name="Uria A.R."/>
            <person name="Helf M.J."/>
            <person name="Takada K."/>
            <person name="Gernert C."/>
            <person name="Steffens U.A."/>
            <person name="Heycke N."/>
            <person name="Schmitt S."/>
            <person name="Rinke C."/>
            <person name="Helfrich E.J."/>
            <person name="Brachmann A.O."/>
            <person name="Gurgui C."/>
            <person name="Wakimoto T."/>
            <person name="Kracht M."/>
            <person name="Crusemann M."/>
            <person name="Hentschel U."/>
            <person name="Abe I."/>
            <person name="Matsunaga S."/>
            <person name="Kalinowski J."/>
            <person name="Takeyama H."/>
            <person name="Piel J."/>
        </authorList>
    </citation>
    <scope>NUCLEOTIDE SEQUENCE [LARGE SCALE GENOMIC DNA]</scope>
    <source>
        <strain evidence="7">TSY1</strain>
    </source>
</reference>
<dbReference type="Pfam" id="PF03241">
    <property type="entry name" value="HpaB"/>
    <property type="match status" value="1"/>
</dbReference>
<comment type="caution">
    <text evidence="6">The sequence shown here is derived from an EMBL/GenBank/DDBJ whole genome shotgun (WGS) entry which is preliminary data.</text>
</comment>
<dbReference type="InterPro" id="IPR004925">
    <property type="entry name" value="HpaB/PvcC/4-BUDH"/>
</dbReference>
<feature type="non-terminal residue" evidence="6">
    <location>
        <position position="1"/>
    </location>
</feature>
<evidence type="ECO:0000313" key="7">
    <source>
        <dbReference type="Proteomes" id="UP000019141"/>
    </source>
</evidence>
<evidence type="ECO:0008006" key="8">
    <source>
        <dbReference type="Google" id="ProtNLM"/>
    </source>
</evidence>
<dbReference type="AlphaFoldDB" id="W4LMB2"/>
<name>W4LMB2_ENTF1</name>
<dbReference type="HOGENOM" id="CLU_023920_0_0_7"/>
<organism evidence="6 7">
    <name type="scientific">Entotheonella factor</name>
    <dbReference type="NCBI Taxonomy" id="1429438"/>
    <lineage>
        <taxon>Bacteria</taxon>
        <taxon>Pseudomonadati</taxon>
        <taxon>Nitrospinota/Tectimicrobiota group</taxon>
        <taxon>Candidatus Tectimicrobiota</taxon>
        <taxon>Candidatus Entotheonellia</taxon>
        <taxon>Candidatus Entotheonellales</taxon>
        <taxon>Candidatus Entotheonellaceae</taxon>
        <taxon>Candidatus Entotheonella</taxon>
    </lineage>
</organism>
<keyword evidence="2" id="KW-0274">FAD</keyword>
<dbReference type="PANTHER" id="PTHR36117:SF3">
    <property type="entry name" value="4-HYDROXYPHENYLACETATE 3-MONOOXYGENASE-RELATED"/>
    <property type="match status" value="1"/>
</dbReference>
<proteinExistence type="predicted"/>
<dbReference type="GO" id="GO:0016627">
    <property type="term" value="F:oxidoreductase activity, acting on the CH-CH group of donors"/>
    <property type="evidence" value="ECO:0007669"/>
    <property type="project" value="InterPro"/>
</dbReference>
<dbReference type="PANTHER" id="PTHR36117">
    <property type="entry name" value="4-HYDROXYPHENYLACETATE 3-MONOOXYGENASE-RELATED"/>
    <property type="match status" value="1"/>
</dbReference>
<dbReference type="EMBL" id="AZHW01000548">
    <property type="protein sequence ID" value="ETW98501.1"/>
    <property type="molecule type" value="Genomic_DNA"/>
</dbReference>
<dbReference type="SUPFAM" id="SSF47203">
    <property type="entry name" value="Acyl-CoA dehydrogenase C-terminal domain-like"/>
    <property type="match status" value="1"/>
</dbReference>
<sequence>ALTHTIIQPTIDKSTDPQIVGNKVTLHKVGDTANGIVVRGARILATLAPFADEIAVYPALPIPAYAEAYALAFSIPVDIPGLIFMCRDSASAPHADPFDRPLSSRYDEQDAFVIFDDVEIPRECLFLDGDIDIYNTVGRTGLQDNLTTQTTIRALNKLEFAYGLATRMAEAIGDHSPGTQEMLGEILGYVEVTRSAVLLSAEHGREIGGGVWFPDGRPLQPLRALLATWFPRVNDIIMLIGSHNLLATPSRRDFDDPELQPLIDEFLHGANDLAAVDRAALFRLAWDFVGSGLGARNALYERFYLTSAARNRINHHLRNTDRSRAYGLVESVLVK</sequence>
<gene>
    <name evidence="6" type="ORF">ETSY1_18450</name>
</gene>
<evidence type="ECO:0000259" key="5">
    <source>
        <dbReference type="Pfam" id="PF11794"/>
    </source>
</evidence>
<evidence type="ECO:0000313" key="6">
    <source>
        <dbReference type="EMBL" id="ETW98501.1"/>
    </source>
</evidence>
<dbReference type="PATRIC" id="fig|1429438.4.peg.3607"/>
<accession>W4LMB2</accession>
<dbReference type="SUPFAM" id="SSF56645">
    <property type="entry name" value="Acyl-CoA dehydrogenase NM domain-like"/>
    <property type="match status" value="1"/>
</dbReference>
<evidence type="ECO:0000259" key="4">
    <source>
        <dbReference type="Pfam" id="PF03241"/>
    </source>
</evidence>
<dbReference type="Proteomes" id="UP000019141">
    <property type="component" value="Unassembled WGS sequence"/>
</dbReference>
<dbReference type="Pfam" id="PF11794">
    <property type="entry name" value="HpaB_N"/>
    <property type="match status" value="1"/>
</dbReference>
<dbReference type="InterPro" id="IPR046373">
    <property type="entry name" value="Acyl-CoA_Oxase/DH_mid-dom_sf"/>
</dbReference>
<dbReference type="Gene3D" id="1.20.140.10">
    <property type="entry name" value="Butyryl-CoA Dehydrogenase, subunit A, domain 3"/>
    <property type="match status" value="1"/>
</dbReference>
<dbReference type="InterPro" id="IPR024719">
    <property type="entry name" value="HpaB/PvcC/4-BUDH_C"/>
</dbReference>